<dbReference type="InterPro" id="IPR011993">
    <property type="entry name" value="PH-like_dom_sf"/>
</dbReference>
<dbReference type="GO" id="GO:0051301">
    <property type="term" value="P:cell division"/>
    <property type="evidence" value="ECO:0007669"/>
    <property type="project" value="UniProtKB-KW"/>
</dbReference>
<feature type="region of interest" description="Disordered" evidence="3">
    <location>
        <begin position="1032"/>
        <end position="1157"/>
    </location>
</feature>
<feature type="domain" description="PH" evidence="4">
    <location>
        <begin position="1444"/>
        <end position="1573"/>
    </location>
</feature>
<evidence type="ECO:0000259" key="4">
    <source>
        <dbReference type="PROSITE" id="PS50003"/>
    </source>
</evidence>
<dbReference type="EMBL" id="QWIO01001063">
    <property type="protein sequence ID" value="RMY79865.1"/>
    <property type="molecule type" value="Genomic_DNA"/>
</dbReference>
<dbReference type="PROSITE" id="PS50003">
    <property type="entry name" value="PH_DOMAIN"/>
    <property type="match status" value="1"/>
</dbReference>
<feature type="compositionally biased region" description="Basic and acidic residues" evidence="3">
    <location>
        <begin position="528"/>
        <end position="537"/>
    </location>
</feature>
<dbReference type="Pfam" id="PF08174">
    <property type="entry name" value="Anillin"/>
    <property type="match status" value="1"/>
</dbReference>
<dbReference type="PANTHER" id="PTHR36100:SF1">
    <property type="entry name" value="BUD SITE SELECTION PROTEIN 4"/>
    <property type="match status" value="1"/>
</dbReference>
<gene>
    <name evidence="5" type="ORF">D0864_08906</name>
</gene>
<feature type="compositionally biased region" description="Basic and acidic residues" evidence="3">
    <location>
        <begin position="647"/>
        <end position="666"/>
    </location>
</feature>
<feature type="compositionally biased region" description="Basic and acidic residues" evidence="3">
    <location>
        <begin position="603"/>
        <end position="613"/>
    </location>
</feature>
<feature type="compositionally biased region" description="Basic and acidic residues" evidence="3">
    <location>
        <begin position="750"/>
        <end position="768"/>
    </location>
</feature>
<keyword evidence="2" id="KW-0131">Cell cycle</keyword>
<feature type="compositionally biased region" description="Polar residues" evidence="3">
    <location>
        <begin position="867"/>
        <end position="879"/>
    </location>
</feature>
<evidence type="ECO:0000313" key="5">
    <source>
        <dbReference type="EMBL" id="RMY79865.1"/>
    </source>
</evidence>
<dbReference type="Pfam" id="PF00169">
    <property type="entry name" value="PH"/>
    <property type="match status" value="1"/>
</dbReference>
<comment type="caution">
    <text evidence="5">The sequence shown here is derived from an EMBL/GenBank/DDBJ whole genome shotgun (WGS) entry which is preliminary data.</text>
</comment>
<feature type="compositionally biased region" description="Basic and acidic residues" evidence="3">
    <location>
        <begin position="1702"/>
        <end position="1712"/>
    </location>
</feature>
<dbReference type="InterPro" id="IPR012966">
    <property type="entry name" value="AHD"/>
</dbReference>
<keyword evidence="1" id="KW-0132">Cell division</keyword>
<feature type="compositionally biased region" description="Basic and acidic residues" evidence="3">
    <location>
        <begin position="1296"/>
        <end position="1321"/>
    </location>
</feature>
<feature type="region of interest" description="Disordered" evidence="3">
    <location>
        <begin position="1251"/>
        <end position="1327"/>
    </location>
</feature>
<sequence>MVRQVQPLRISKSNSTASSNGGNNTVNTAAPAADSPNNKMASPRPLAEIGAGSQRRNSPSYNQATRRMIVSKEPSPFNSPEKSSASPGPEKTSPRMFWTGRENTMSPFRFDENTPDRSPSPASSPHRRPSVERLMQAGRVKSSNIFALESKDIYDPASTPIVERPSANRPLSQQLLNNSFTRYDSLRKENNPMRSPSRPGAHKRSESDIAVPTFSPSKIALPDSPEKRPASSPSPTKSSMARTSMFASTPPHSSFDPENGTWSDDDQTGAATPRALHRHNKSVTFHEDPPTINEYEEQTPEPSVSAASREGSWDSDDFYDQDISFERGSSAELPEHSWQHDDDDSFDADLENANKTPVVLPEHWSRMSPDDARNDLANHDDDVFDEGSQRPILGRSESVMSDGATRPLPAIPNNGDFAARAERASLLAGKLPAPARRQSEIERLQSETPEAETQNEGPTPLAEVPPAQPQVEEEEESYIADLADLDYAPPTISRESILKKVRGSKYDFEDEDDQDEPAAEGESPARPSYEDLAKMHPDQPIPSRENSRENSGSYKRDNVHTEDEQEVQIKQEPLDEDEPSMDMSAIPEAPHGSLFPGADEEARESSVLRHEPATPRQHPRVASQTAEEDDTSSFYSSVEPPDAESTVLHDEAPNEERPADDGKETLDEAMQLLTVKDYSEVISSPHASTQPEDRSRDTSGGSFQGLPAYLSTGDFDFGMSKYITPSPPADDRENKNPLEAQNVPALDPPAELKEAVESTRPTSKDSSKDTAQAPAPELTDAPAIPAPQDGPEDMSPPGTPDSVVQNSRTSDISSLHPSELNGLDDEEDIYPEAELPEIPDPPAEDVPERRSTIKTHGKLRARPSMTPGDSETMAQQRRTVSLEHPVPPIPAQYAVQDEEGLEAVQESDRPESALSETTASEGSEGSSGKVDSAVDASRPRSGDAEARRESRRQSRKMMTLDIPHLQTSEADDLGWGMEQEFERVMEGQKVGNPFFNAPKLMKPGEVNAHGGAAYYGQSAEADSYAAAYNPHQCHGGESEDASAGANHSPIRTQKGYLMRQNTNVVVASNRNVSGTSHATASSNESVARPMSPNSSESRPPVSRRSSNRSPRKASGEQFLKTEPWNGKQRRRSQRAASAQKARNPYLNEPAPPLPGQESALGVVAEDYATTGPAEELDENAERGRLFVKVVGVKDLALPMPRNDRVYFQLTLDNGMHCVTTTSLELGKNAPIGQEFELVVQSDLEFQLTLTTKLPPPPRVETPTFSMRSRADSTTAKSGKSSPTKSAFSRLLSSPKKRAEKERAEREAQEAEERRLQEEAQKKRAARQPTAWDMLHELVNGADGSFARAYVNLKAHEQGCFGRQMTVDVPCYNEWALEKDSHVVNSVRSKRGTHAGPIRKPPYVVGKLELQLLYVPKPKGAADEQMPKSMSSAVREMGKAREVKEIVHEGCLSQQGGDCAHWRRRFFRLQNSKLTAYHEHTQQKRAVINLAKASRLVDDKTSLVADPTASASAANPNPTKSRRRRSAFAEEDEGYQYVEEGFRIRFANGETIDFYADSRALKDQWMGVLSQVIGKQLDDGNKKARWTDLVIAKERLEGGLASSSSHPSGLPTGTETKDFSSSAQIPHHQQRPSTAGAALEDSSFPTDFPATAASDLDRQPASALARKPLTPAAFSPPNPPVNSAAPPPPRSRTPPMSARSGGRSREAVKSMIF</sequence>
<feature type="region of interest" description="Disordered" evidence="3">
    <location>
        <begin position="149"/>
        <end position="416"/>
    </location>
</feature>
<feature type="region of interest" description="Disordered" evidence="3">
    <location>
        <begin position="1"/>
        <end position="132"/>
    </location>
</feature>
<feature type="compositionally biased region" description="Low complexity" evidence="3">
    <location>
        <begin position="11"/>
        <end position="33"/>
    </location>
</feature>
<feature type="compositionally biased region" description="Polar residues" evidence="3">
    <location>
        <begin position="446"/>
        <end position="457"/>
    </location>
</feature>
<feature type="compositionally biased region" description="Polar residues" evidence="3">
    <location>
        <begin position="76"/>
        <end position="86"/>
    </location>
</feature>
<feature type="compositionally biased region" description="Basic and acidic residues" evidence="3">
    <location>
        <begin position="937"/>
        <end position="952"/>
    </location>
</feature>
<feature type="compositionally biased region" description="Basic and acidic residues" evidence="3">
    <location>
        <begin position="363"/>
        <end position="381"/>
    </location>
</feature>
<evidence type="ECO:0000256" key="2">
    <source>
        <dbReference type="ARBA" id="ARBA00023306"/>
    </source>
</evidence>
<organism evidence="5 6">
    <name type="scientific">Hortaea werneckii</name>
    <name type="common">Black yeast</name>
    <name type="synonym">Cladosporium werneckii</name>
    <dbReference type="NCBI Taxonomy" id="91943"/>
    <lineage>
        <taxon>Eukaryota</taxon>
        <taxon>Fungi</taxon>
        <taxon>Dikarya</taxon>
        <taxon>Ascomycota</taxon>
        <taxon>Pezizomycotina</taxon>
        <taxon>Dothideomycetes</taxon>
        <taxon>Dothideomycetidae</taxon>
        <taxon>Mycosphaerellales</taxon>
        <taxon>Teratosphaeriaceae</taxon>
        <taxon>Hortaea</taxon>
    </lineage>
</organism>
<proteinExistence type="predicted"/>
<feature type="region of interest" description="Disordered" evidence="3">
    <location>
        <begin position="428"/>
        <end position="957"/>
    </location>
</feature>
<feature type="compositionally biased region" description="Low complexity" evidence="3">
    <location>
        <begin position="912"/>
        <end position="928"/>
    </location>
</feature>
<accession>A0A3M7ET21</accession>
<dbReference type="CDD" id="cd13278">
    <property type="entry name" value="PH_Bud4"/>
    <property type="match status" value="1"/>
</dbReference>
<feature type="compositionally biased region" description="Low complexity" evidence="3">
    <location>
        <begin position="1091"/>
        <end position="1104"/>
    </location>
</feature>
<feature type="compositionally biased region" description="Polar residues" evidence="3">
    <location>
        <begin position="1262"/>
        <end position="1286"/>
    </location>
</feature>
<feature type="compositionally biased region" description="Basic and acidic residues" evidence="3">
    <location>
        <begin position="554"/>
        <end position="573"/>
    </location>
</feature>
<feature type="region of interest" description="Disordered" evidence="3">
    <location>
        <begin position="1505"/>
        <end position="1529"/>
    </location>
</feature>
<name>A0A3M7ET21_HORWE</name>
<evidence type="ECO:0000256" key="3">
    <source>
        <dbReference type="SAM" id="MobiDB-lite"/>
    </source>
</evidence>
<dbReference type="InterPro" id="IPR052007">
    <property type="entry name" value="Bud4"/>
</dbReference>
<evidence type="ECO:0000313" key="6">
    <source>
        <dbReference type="Proteomes" id="UP000269539"/>
    </source>
</evidence>
<feature type="compositionally biased region" description="Polar residues" evidence="3">
    <location>
        <begin position="169"/>
        <end position="182"/>
    </location>
</feature>
<reference evidence="5 6" key="1">
    <citation type="journal article" date="2018" name="BMC Genomics">
        <title>Genomic evidence for intraspecific hybridization in a clonal and extremely halotolerant yeast.</title>
        <authorList>
            <person name="Gostincar C."/>
            <person name="Stajich J.E."/>
            <person name="Zupancic J."/>
            <person name="Zalar P."/>
            <person name="Gunde-Cimerman N."/>
        </authorList>
    </citation>
    <scope>NUCLEOTIDE SEQUENCE [LARGE SCALE GENOMIC DNA]</scope>
    <source>
        <strain evidence="5 6">EXF-10513</strain>
    </source>
</reference>
<feature type="compositionally biased region" description="Polar residues" evidence="3">
    <location>
        <begin position="1600"/>
        <end position="1623"/>
    </location>
</feature>
<feature type="compositionally biased region" description="Polar residues" evidence="3">
    <location>
        <begin position="1059"/>
        <end position="1085"/>
    </location>
</feature>
<feature type="compositionally biased region" description="Acidic residues" evidence="3">
    <location>
        <begin position="508"/>
        <end position="519"/>
    </location>
</feature>
<evidence type="ECO:0000256" key="1">
    <source>
        <dbReference type="ARBA" id="ARBA00022618"/>
    </source>
</evidence>
<feature type="region of interest" description="Disordered" evidence="3">
    <location>
        <begin position="1598"/>
        <end position="1712"/>
    </location>
</feature>
<feature type="compositionally biased region" description="Polar residues" evidence="3">
    <location>
        <begin position="54"/>
        <end position="65"/>
    </location>
</feature>
<feature type="compositionally biased region" description="Polar residues" evidence="3">
    <location>
        <begin position="802"/>
        <end position="816"/>
    </location>
</feature>
<feature type="compositionally biased region" description="Acidic residues" evidence="3">
    <location>
        <begin position="822"/>
        <end position="845"/>
    </location>
</feature>
<feature type="compositionally biased region" description="Basic residues" evidence="3">
    <location>
        <begin position="852"/>
        <end position="861"/>
    </location>
</feature>
<dbReference type="GO" id="GO:0005525">
    <property type="term" value="F:GTP binding"/>
    <property type="evidence" value="ECO:0007669"/>
    <property type="project" value="TreeGrafter"/>
</dbReference>
<dbReference type="InterPro" id="IPR001849">
    <property type="entry name" value="PH_domain"/>
</dbReference>
<feature type="compositionally biased region" description="Polar residues" evidence="3">
    <location>
        <begin position="231"/>
        <end position="252"/>
    </location>
</feature>
<dbReference type="SUPFAM" id="SSF50729">
    <property type="entry name" value="PH domain-like"/>
    <property type="match status" value="1"/>
</dbReference>
<feature type="compositionally biased region" description="Pro residues" evidence="3">
    <location>
        <begin position="1673"/>
        <end position="1691"/>
    </location>
</feature>
<dbReference type="SMART" id="SM00233">
    <property type="entry name" value="PH"/>
    <property type="match status" value="1"/>
</dbReference>
<protein>
    <recommendedName>
        <fullName evidence="4">PH domain-containing protein</fullName>
    </recommendedName>
</protein>
<dbReference type="FunFam" id="2.30.29.30:FF:000311">
    <property type="entry name" value="GTP binding protein (Bud4)"/>
    <property type="match status" value="1"/>
</dbReference>
<dbReference type="VEuPathDB" id="FungiDB:BTJ68_00613"/>
<dbReference type="Gene3D" id="2.30.29.30">
    <property type="entry name" value="Pleckstrin-homology domain (PH domain)/Phosphotyrosine-binding domain (PTB)"/>
    <property type="match status" value="1"/>
</dbReference>
<dbReference type="Proteomes" id="UP000269539">
    <property type="component" value="Unassembled WGS sequence"/>
</dbReference>
<feature type="compositionally biased region" description="Low complexity" evidence="3">
    <location>
        <begin position="1506"/>
        <end position="1518"/>
    </location>
</feature>
<feature type="compositionally biased region" description="Acidic residues" evidence="3">
    <location>
        <begin position="341"/>
        <end position="350"/>
    </location>
</feature>
<dbReference type="PANTHER" id="PTHR36100">
    <property type="entry name" value="BUD SITE SELECTION PROTEIN 4"/>
    <property type="match status" value="1"/>
</dbReference>
<feature type="compositionally biased region" description="Polar residues" evidence="3">
    <location>
        <begin position="681"/>
        <end position="690"/>
    </location>
</feature>